<dbReference type="InterPro" id="IPR003545">
    <property type="entry name" value="Telomerase_RT"/>
</dbReference>
<comment type="function">
    <text evidence="1">Telomerase is a ribonucleoprotein enzyme essential for the replication of chromosome termini in most eukaryotes. It elongates telomeres. It is a reverse transcriptase that adds simple sequence repeats to chromosome ends by copying a template sequence within the RNA component of the enzyme.</text>
</comment>
<dbReference type="Proteomes" id="UP000799770">
    <property type="component" value="Unassembled WGS sequence"/>
</dbReference>
<organism evidence="3 4">
    <name type="scientific">Lophiotrema nucula</name>
    <dbReference type="NCBI Taxonomy" id="690887"/>
    <lineage>
        <taxon>Eukaryota</taxon>
        <taxon>Fungi</taxon>
        <taxon>Dikarya</taxon>
        <taxon>Ascomycota</taxon>
        <taxon>Pezizomycotina</taxon>
        <taxon>Dothideomycetes</taxon>
        <taxon>Pleosporomycetidae</taxon>
        <taxon>Pleosporales</taxon>
        <taxon>Lophiotremataceae</taxon>
        <taxon>Lophiotrema</taxon>
    </lineage>
</organism>
<dbReference type="GO" id="GO:0003720">
    <property type="term" value="F:telomerase activity"/>
    <property type="evidence" value="ECO:0007669"/>
    <property type="project" value="InterPro"/>
</dbReference>
<feature type="compositionally biased region" description="Polar residues" evidence="2">
    <location>
        <begin position="226"/>
        <end position="242"/>
    </location>
</feature>
<gene>
    <name evidence="3" type="ORF">BDV96DRAFT_159642</name>
</gene>
<dbReference type="GO" id="GO:0000333">
    <property type="term" value="C:telomerase catalytic core complex"/>
    <property type="evidence" value="ECO:0007669"/>
    <property type="project" value="TreeGrafter"/>
</dbReference>
<comment type="similarity">
    <text evidence="1">Belongs to the reverse transcriptase family. Telomerase subfamily.</text>
</comment>
<reference evidence="3" key="1">
    <citation type="journal article" date="2020" name="Stud. Mycol.">
        <title>101 Dothideomycetes genomes: a test case for predicting lifestyles and emergence of pathogens.</title>
        <authorList>
            <person name="Haridas S."/>
            <person name="Albert R."/>
            <person name="Binder M."/>
            <person name="Bloem J."/>
            <person name="Labutti K."/>
            <person name="Salamov A."/>
            <person name="Andreopoulos B."/>
            <person name="Baker S."/>
            <person name="Barry K."/>
            <person name="Bills G."/>
            <person name="Bluhm B."/>
            <person name="Cannon C."/>
            <person name="Castanera R."/>
            <person name="Culley D."/>
            <person name="Daum C."/>
            <person name="Ezra D."/>
            <person name="Gonzalez J."/>
            <person name="Henrissat B."/>
            <person name="Kuo A."/>
            <person name="Liang C."/>
            <person name="Lipzen A."/>
            <person name="Lutzoni F."/>
            <person name="Magnuson J."/>
            <person name="Mondo S."/>
            <person name="Nolan M."/>
            <person name="Ohm R."/>
            <person name="Pangilinan J."/>
            <person name="Park H.-J."/>
            <person name="Ramirez L."/>
            <person name="Alfaro M."/>
            <person name="Sun H."/>
            <person name="Tritt A."/>
            <person name="Yoshinaga Y."/>
            <person name="Zwiers L.-H."/>
            <person name="Turgeon B."/>
            <person name="Goodwin S."/>
            <person name="Spatafora J."/>
            <person name="Crous P."/>
            <person name="Grigoriev I."/>
        </authorList>
    </citation>
    <scope>NUCLEOTIDE SEQUENCE</scope>
    <source>
        <strain evidence="3">CBS 627.86</strain>
    </source>
</reference>
<accession>A0A6A5YYY4</accession>
<feature type="region of interest" description="Disordered" evidence="2">
    <location>
        <begin position="222"/>
        <end position="258"/>
    </location>
</feature>
<dbReference type="EMBL" id="ML977331">
    <property type="protein sequence ID" value="KAF2112365.1"/>
    <property type="molecule type" value="Genomic_DNA"/>
</dbReference>
<feature type="compositionally biased region" description="Polar residues" evidence="2">
    <location>
        <begin position="249"/>
        <end position="258"/>
    </location>
</feature>
<dbReference type="GO" id="GO:0046872">
    <property type="term" value="F:metal ion binding"/>
    <property type="evidence" value="ECO:0007669"/>
    <property type="project" value="UniProtKB-KW"/>
</dbReference>
<dbReference type="EC" id="2.7.7.49" evidence="1"/>
<comment type="catalytic activity">
    <reaction evidence="1">
        <text>DNA(n) + a 2'-deoxyribonucleoside 5'-triphosphate = DNA(n+1) + diphosphate</text>
        <dbReference type="Rhea" id="RHEA:22508"/>
        <dbReference type="Rhea" id="RHEA-COMP:17339"/>
        <dbReference type="Rhea" id="RHEA-COMP:17340"/>
        <dbReference type="ChEBI" id="CHEBI:33019"/>
        <dbReference type="ChEBI" id="CHEBI:61560"/>
        <dbReference type="ChEBI" id="CHEBI:173112"/>
        <dbReference type="EC" id="2.7.7.49"/>
    </reaction>
</comment>
<dbReference type="GO" id="GO:0042162">
    <property type="term" value="F:telomeric DNA binding"/>
    <property type="evidence" value="ECO:0007669"/>
    <property type="project" value="TreeGrafter"/>
</dbReference>
<dbReference type="AlphaFoldDB" id="A0A6A5YYY4"/>
<dbReference type="Gene3D" id="1.10.132.70">
    <property type="match status" value="1"/>
</dbReference>
<evidence type="ECO:0000313" key="3">
    <source>
        <dbReference type="EMBL" id="KAF2112365.1"/>
    </source>
</evidence>
<dbReference type="GO" id="GO:0007004">
    <property type="term" value="P:telomere maintenance via telomerase"/>
    <property type="evidence" value="ECO:0007669"/>
    <property type="project" value="TreeGrafter"/>
</dbReference>
<evidence type="ECO:0000256" key="1">
    <source>
        <dbReference type="RuleBase" id="RU365061"/>
    </source>
</evidence>
<keyword evidence="4" id="KW-1185">Reference proteome</keyword>
<keyword evidence="1" id="KW-0460">Magnesium</keyword>
<dbReference type="GO" id="GO:0000781">
    <property type="term" value="C:chromosome, telomeric region"/>
    <property type="evidence" value="ECO:0007669"/>
    <property type="project" value="UniProtKB-SubCell"/>
</dbReference>
<proteinExistence type="inferred from homology"/>
<keyword evidence="1" id="KW-0479">Metal-binding</keyword>
<keyword evidence="1" id="KW-0548">Nucleotidyltransferase</keyword>
<dbReference type="OrthoDB" id="289721at2759"/>
<keyword evidence="1" id="KW-0158">Chromosome</keyword>
<keyword evidence="1" id="KW-0695">RNA-directed DNA polymerase</keyword>
<dbReference type="PANTHER" id="PTHR12066">
    <property type="entry name" value="TELOMERASE REVERSE TRANSCRIPTASE"/>
    <property type="match status" value="1"/>
</dbReference>
<dbReference type="PANTHER" id="PTHR12066:SF0">
    <property type="entry name" value="TELOMERASE REVERSE TRANSCRIPTASE"/>
    <property type="match status" value="1"/>
</dbReference>
<dbReference type="GO" id="GO:0070034">
    <property type="term" value="F:telomerase RNA binding"/>
    <property type="evidence" value="ECO:0007669"/>
    <property type="project" value="TreeGrafter"/>
</dbReference>
<evidence type="ECO:0000256" key="2">
    <source>
        <dbReference type="SAM" id="MobiDB-lite"/>
    </source>
</evidence>
<comment type="subcellular location">
    <subcellularLocation>
        <location evidence="1">Nucleus</location>
    </subcellularLocation>
    <subcellularLocation>
        <location evidence="1">Chromosome</location>
        <location evidence="1">Telomere</location>
    </subcellularLocation>
</comment>
<sequence length="313" mass="35870">MMDLLLDCGVFRQVDGNRGNYYQLSGIPVSDLKPQPVAGEVIGKEIETSRRDDKSQKLKFEEKQPGEIAIFRNRMLYAKAALNAKGGVRFGMRHIHVLNRFPNLDDPQQTVHILRYMFPRQFGMHNVFTSQVDRQETSMPFKDYTLREREIQQALHRETSKTKAPKEQMEKIKSHIPKRLRGETVALVDRLRKLNQKCSYVELLRHYCPVEGLNISARPEWRKNPLQPSANHPSAMLPTQSTQRDKGNETTVPQSVSQNRPVEQTCFTDMACPAAHVSAFCRAVIARVIPNGFWGNDQNKRIIMLSKSSKSLV</sequence>
<protein>
    <recommendedName>
        <fullName evidence="1">Telomerase reverse transcriptase</fullName>
        <ecNumber evidence="1">2.7.7.49</ecNumber>
    </recommendedName>
    <alternativeName>
        <fullName evidence="1">Telomerase catalytic subunit</fullName>
    </alternativeName>
</protein>
<name>A0A6A5YYY4_9PLEO</name>
<keyword evidence="1" id="KW-0779">Telomere</keyword>
<keyword evidence="1" id="KW-0808">Transferase</keyword>
<evidence type="ECO:0000313" key="4">
    <source>
        <dbReference type="Proteomes" id="UP000799770"/>
    </source>
</evidence>
<keyword evidence="1" id="KW-0539">Nucleus</keyword>